<sequence>DSTLRFFEVNVSASEARDLVTRYVEAASGDGVPASVREIDGIEGEVRFYGLARDGNDNQSTVRVMNSDDCFRLFFLNTTDQAQLSAFLDQAAEHILQPFPVGLSTDVGLLVANPAFGGDGEEEEEVYARNWTRAAYHGTVVWGWPMVMMGEGLRRQLRRCDGEPSITTNSITNSTDSTTAESRPSFCDDEALYDKVKRAYNHLWDVLDNNRRLLSQEVWSWEYSSGRFEAVPLGSLPPPDGGNPTESDVVQLWSLAFLAVRRDEGLAA</sequence>
<gene>
    <name evidence="1" type="ORF">LTS18_010704</name>
</gene>
<accession>A0ACC3DWF8</accession>
<keyword evidence="2" id="KW-1185">Reference proteome</keyword>
<comment type="caution">
    <text evidence="1">The sequence shown here is derived from an EMBL/GenBank/DDBJ whole genome shotgun (WGS) entry which is preliminary data.</text>
</comment>
<reference evidence="1" key="1">
    <citation type="submission" date="2024-09" db="EMBL/GenBank/DDBJ databases">
        <title>Black Yeasts Isolated from many extreme environments.</title>
        <authorList>
            <person name="Coleine C."/>
            <person name="Stajich J.E."/>
            <person name="Selbmann L."/>
        </authorList>
    </citation>
    <scope>NUCLEOTIDE SEQUENCE</scope>
    <source>
        <strain evidence="1">CCFEE 5737</strain>
    </source>
</reference>
<protein>
    <submittedName>
        <fullName evidence="1">Uncharacterized protein</fullName>
    </submittedName>
</protein>
<name>A0ACC3DWF8_9PEZI</name>
<dbReference type="Proteomes" id="UP001186974">
    <property type="component" value="Unassembled WGS sequence"/>
</dbReference>
<evidence type="ECO:0000313" key="1">
    <source>
        <dbReference type="EMBL" id="KAK3081054.1"/>
    </source>
</evidence>
<organism evidence="1 2">
    <name type="scientific">Coniosporium uncinatum</name>
    <dbReference type="NCBI Taxonomy" id="93489"/>
    <lineage>
        <taxon>Eukaryota</taxon>
        <taxon>Fungi</taxon>
        <taxon>Dikarya</taxon>
        <taxon>Ascomycota</taxon>
        <taxon>Pezizomycotina</taxon>
        <taxon>Dothideomycetes</taxon>
        <taxon>Dothideomycetes incertae sedis</taxon>
        <taxon>Coniosporium</taxon>
    </lineage>
</organism>
<evidence type="ECO:0000313" key="2">
    <source>
        <dbReference type="Proteomes" id="UP001186974"/>
    </source>
</evidence>
<dbReference type="EMBL" id="JAWDJW010000301">
    <property type="protein sequence ID" value="KAK3081054.1"/>
    <property type="molecule type" value="Genomic_DNA"/>
</dbReference>
<proteinExistence type="predicted"/>
<feature type="non-terminal residue" evidence="1">
    <location>
        <position position="1"/>
    </location>
</feature>